<gene>
    <name evidence="3" type="ORF">OSB04_002444</name>
</gene>
<dbReference type="PRINTS" id="PR00364">
    <property type="entry name" value="DISEASERSIST"/>
</dbReference>
<dbReference type="Gene3D" id="3.40.50.10140">
    <property type="entry name" value="Toll/interleukin-1 receptor homology (TIR) domain"/>
    <property type="match status" value="1"/>
</dbReference>
<comment type="caution">
    <text evidence="3">The sequence shown here is derived from an EMBL/GenBank/DDBJ whole genome shotgun (WGS) entry which is preliminary data.</text>
</comment>
<evidence type="ECO:0000256" key="1">
    <source>
        <dbReference type="ARBA" id="ARBA00023027"/>
    </source>
</evidence>
<dbReference type="Pfam" id="PF00931">
    <property type="entry name" value="NB-ARC"/>
    <property type="match status" value="1"/>
</dbReference>
<evidence type="ECO:0000313" key="4">
    <source>
        <dbReference type="Proteomes" id="UP001172457"/>
    </source>
</evidence>
<dbReference type="CDD" id="cd09272">
    <property type="entry name" value="RNase_HI_RT_Ty1"/>
    <property type="match status" value="1"/>
</dbReference>
<protein>
    <recommendedName>
        <fullName evidence="2">TIR domain-containing protein</fullName>
    </recommendedName>
</protein>
<evidence type="ECO:0000259" key="2">
    <source>
        <dbReference type="PROSITE" id="PS50104"/>
    </source>
</evidence>
<dbReference type="EMBL" id="JARYMX010000001">
    <property type="protein sequence ID" value="KAJ9566478.1"/>
    <property type="molecule type" value="Genomic_DNA"/>
</dbReference>
<sequence length="578" mass="65337">MESPTWDQHFLGISASRSSTGLFLSQQQYATQILERAKMLNCNPARTPTESAQKLGADGPPVTDPTLYRSLVGALQYLTFTRPEIAFAVQQICLYMHDPREPHFHALKRILRYIRGTLTHGLQIHVSPSSDLIAYTDADWGGCPASRRSTSGYCVFLGDNLVSWSSKRQGVISRSSAEAEYRGVANAVAETSWIRNLLRELHRPPTKATIVYCDNVSAVYMSSNPVQHQRTKHIEMDIHFVRDKVAIGHFERSKSGCSNCGGMLIMDGTSASDQRQCWTYDVFVSFRGEDIRKSFLDHLFKEFRQKGIHAFRDDNQLSRGEEISSQLYKAIAESRFLIVIFSKDYASSSWCLRELVKIIECKQMADHKHEIRIIFYDVKPNVVRKQTESYAEAFLKHELSNRIEVAKWKEALTMASNLSGWDLQGQANGISKEILAELCNGPLHIGENLVALDSRIKKMDLLRFLFSNKVHMIGICGIGGIGKITFAKAIYNLMDSHFEECSFLDDVQGETKRHGLTHVVMQLINNIMKTTDVTIPNIGQAIMVMKQRMAGRRILLVLDDVDHHDQLEALAVGSKIYK</sequence>
<dbReference type="Proteomes" id="UP001172457">
    <property type="component" value="Chromosome 1"/>
</dbReference>
<dbReference type="InterPro" id="IPR002182">
    <property type="entry name" value="NB-ARC"/>
</dbReference>
<dbReference type="SUPFAM" id="SSF56672">
    <property type="entry name" value="DNA/RNA polymerases"/>
    <property type="match status" value="1"/>
</dbReference>
<dbReference type="GO" id="GO:0043531">
    <property type="term" value="F:ADP binding"/>
    <property type="evidence" value="ECO:0007669"/>
    <property type="project" value="InterPro"/>
</dbReference>
<dbReference type="InterPro" id="IPR044974">
    <property type="entry name" value="Disease_R_plants"/>
</dbReference>
<dbReference type="GO" id="GO:0007165">
    <property type="term" value="P:signal transduction"/>
    <property type="evidence" value="ECO:0007669"/>
    <property type="project" value="InterPro"/>
</dbReference>
<dbReference type="SUPFAM" id="SSF52200">
    <property type="entry name" value="Toll/Interleukin receptor TIR domain"/>
    <property type="match status" value="1"/>
</dbReference>
<proteinExistence type="predicted"/>
<keyword evidence="4" id="KW-1185">Reference proteome</keyword>
<dbReference type="SUPFAM" id="SSF52540">
    <property type="entry name" value="P-loop containing nucleoside triphosphate hydrolases"/>
    <property type="match status" value="1"/>
</dbReference>
<reference evidence="3" key="1">
    <citation type="submission" date="2023-03" db="EMBL/GenBank/DDBJ databases">
        <title>Chromosome-scale reference genome and RAD-based genetic map of yellow starthistle (Centaurea solstitialis) reveal putative structural variation and QTLs associated with invader traits.</title>
        <authorList>
            <person name="Reatini B."/>
            <person name="Cang F.A."/>
            <person name="Jiang Q."/>
            <person name="Mckibben M.T.W."/>
            <person name="Barker M.S."/>
            <person name="Rieseberg L.H."/>
            <person name="Dlugosch K.M."/>
        </authorList>
    </citation>
    <scope>NUCLEOTIDE SEQUENCE</scope>
    <source>
        <strain evidence="3">CAN-66</strain>
        <tissue evidence="3">Leaf</tissue>
    </source>
</reference>
<dbReference type="Gene3D" id="3.40.50.300">
    <property type="entry name" value="P-loop containing nucleotide triphosphate hydrolases"/>
    <property type="match status" value="1"/>
</dbReference>
<feature type="domain" description="TIR" evidence="2">
    <location>
        <begin position="278"/>
        <end position="438"/>
    </location>
</feature>
<evidence type="ECO:0000313" key="3">
    <source>
        <dbReference type="EMBL" id="KAJ9566478.1"/>
    </source>
</evidence>
<dbReference type="PANTHER" id="PTHR11017">
    <property type="entry name" value="LEUCINE-RICH REPEAT-CONTAINING PROTEIN"/>
    <property type="match status" value="1"/>
</dbReference>
<dbReference type="InterPro" id="IPR000157">
    <property type="entry name" value="TIR_dom"/>
</dbReference>
<keyword evidence="1" id="KW-0520">NAD</keyword>
<name>A0AA38U0I5_9ASTR</name>
<dbReference type="PANTHER" id="PTHR11017:SF573">
    <property type="entry name" value="ADP-RIBOSYL CYCLASE_CYCLIC ADP-RIBOSE HYDROLASE"/>
    <property type="match status" value="1"/>
</dbReference>
<dbReference type="PROSITE" id="PS50104">
    <property type="entry name" value="TIR"/>
    <property type="match status" value="1"/>
</dbReference>
<dbReference type="InterPro" id="IPR035897">
    <property type="entry name" value="Toll_tir_struct_dom_sf"/>
</dbReference>
<dbReference type="AlphaFoldDB" id="A0AA38U0I5"/>
<dbReference type="SMART" id="SM00255">
    <property type="entry name" value="TIR"/>
    <property type="match status" value="1"/>
</dbReference>
<dbReference type="GO" id="GO:0006952">
    <property type="term" value="P:defense response"/>
    <property type="evidence" value="ECO:0007669"/>
    <property type="project" value="InterPro"/>
</dbReference>
<accession>A0AA38U0I5</accession>
<dbReference type="Pfam" id="PF01582">
    <property type="entry name" value="TIR"/>
    <property type="match status" value="1"/>
</dbReference>
<organism evidence="3 4">
    <name type="scientific">Centaurea solstitialis</name>
    <name type="common">yellow star-thistle</name>
    <dbReference type="NCBI Taxonomy" id="347529"/>
    <lineage>
        <taxon>Eukaryota</taxon>
        <taxon>Viridiplantae</taxon>
        <taxon>Streptophyta</taxon>
        <taxon>Embryophyta</taxon>
        <taxon>Tracheophyta</taxon>
        <taxon>Spermatophyta</taxon>
        <taxon>Magnoliopsida</taxon>
        <taxon>eudicotyledons</taxon>
        <taxon>Gunneridae</taxon>
        <taxon>Pentapetalae</taxon>
        <taxon>asterids</taxon>
        <taxon>campanulids</taxon>
        <taxon>Asterales</taxon>
        <taxon>Asteraceae</taxon>
        <taxon>Carduoideae</taxon>
        <taxon>Cardueae</taxon>
        <taxon>Centaureinae</taxon>
        <taxon>Centaurea</taxon>
    </lineage>
</organism>
<dbReference type="InterPro" id="IPR043502">
    <property type="entry name" value="DNA/RNA_pol_sf"/>
</dbReference>
<dbReference type="FunFam" id="3.40.50.10140:FF:000007">
    <property type="entry name" value="Disease resistance protein (TIR-NBS-LRR class)"/>
    <property type="match status" value="1"/>
</dbReference>
<dbReference type="InterPro" id="IPR027417">
    <property type="entry name" value="P-loop_NTPase"/>
</dbReference>